<keyword evidence="2 3" id="KW-0456">Lyase</keyword>
<comment type="catalytic activity">
    <reaction evidence="3 4">
        <text>N-[(R)-4-phosphopantothenoyl]-L-cysteine + H(+) = (R)-4'-phosphopantetheine + CO2</text>
        <dbReference type="Rhea" id="RHEA:16793"/>
        <dbReference type="ChEBI" id="CHEBI:15378"/>
        <dbReference type="ChEBI" id="CHEBI:16526"/>
        <dbReference type="ChEBI" id="CHEBI:59458"/>
        <dbReference type="ChEBI" id="CHEBI:61723"/>
        <dbReference type="EC" id="4.1.1.36"/>
    </reaction>
</comment>
<comment type="pathway">
    <text evidence="3 4">Cofactor biosynthesis; coenzyme A biosynthesis; CoA from (R)-pantothenate: step 2/5.</text>
</comment>
<dbReference type="Gene3D" id="3.40.50.10300">
    <property type="entry name" value="CoaB-like"/>
    <property type="match status" value="1"/>
</dbReference>
<dbReference type="HAMAP" id="MF_02225">
    <property type="entry name" value="CoaBC"/>
    <property type="match status" value="1"/>
</dbReference>
<comment type="cofactor">
    <cofactor evidence="3">
        <name>Mg(2+)</name>
        <dbReference type="ChEBI" id="CHEBI:18420"/>
    </cofactor>
</comment>
<keyword evidence="3 4" id="KW-0288">FMN</keyword>
<feature type="binding site" evidence="3">
    <location>
        <position position="354"/>
    </location>
    <ligand>
        <name>CTP</name>
        <dbReference type="ChEBI" id="CHEBI:37563"/>
    </ligand>
</feature>
<evidence type="ECO:0000256" key="2">
    <source>
        <dbReference type="ARBA" id="ARBA00023239"/>
    </source>
</evidence>
<dbReference type="PANTHER" id="PTHR14359">
    <property type="entry name" value="HOMO-OLIGOMERIC FLAVIN CONTAINING CYS DECARBOXYLASE FAMILY"/>
    <property type="match status" value="1"/>
</dbReference>
<dbReference type="STRING" id="1758689.SGUI_0200"/>
<comment type="cofactor">
    <cofactor evidence="3">
        <name>FMN</name>
        <dbReference type="ChEBI" id="CHEBI:58210"/>
    </cofactor>
    <text evidence="3">Binds 1 FMN per subunit.</text>
</comment>
<dbReference type="InterPro" id="IPR003382">
    <property type="entry name" value="Flavoprotein"/>
</dbReference>
<accession>A0A1B1N841</accession>
<keyword evidence="8" id="KW-1185">Reference proteome</keyword>
<dbReference type="RefSeq" id="WP_066635147.1">
    <property type="nucleotide sequence ID" value="NZ_CP014989.1"/>
</dbReference>
<keyword evidence="1 3" id="KW-0210">Decarboxylase</keyword>
<organism evidence="7 8">
    <name type="scientific">Serinicoccus hydrothermalis</name>
    <dbReference type="NCBI Taxonomy" id="1758689"/>
    <lineage>
        <taxon>Bacteria</taxon>
        <taxon>Bacillati</taxon>
        <taxon>Actinomycetota</taxon>
        <taxon>Actinomycetes</taxon>
        <taxon>Micrococcales</taxon>
        <taxon>Ornithinimicrobiaceae</taxon>
        <taxon>Serinicoccus</taxon>
    </lineage>
</organism>
<dbReference type="SUPFAM" id="SSF52507">
    <property type="entry name" value="Homo-oligomeric flavin-containing Cys decarboxylases, HFCD"/>
    <property type="match status" value="1"/>
</dbReference>
<feature type="domain" description="Flavoprotein" evidence="5">
    <location>
        <begin position="1"/>
        <end position="170"/>
    </location>
</feature>
<keyword evidence="3" id="KW-0460">Magnesium</keyword>
<dbReference type="InterPro" id="IPR005252">
    <property type="entry name" value="CoaBC"/>
</dbReference>
<feature type="region of interest" description="Phosphopantothenate--cysteine ligase" evidence="3">
    <location>
        <begin position="194"/>
        <end position="415"/>
    </location>
</feature>
<feature type="binding site" evidence="3">
    <location>
        <position position="358"/>
    </location>
    <ligand>
        <name>CTP</name>
        <dbReference type="ChEBI" id="CHEBI:37563"/>
    </ligand>
</feature>
<evidence type="ECO:0000256" key="4">
    <source>
        <dbReference type="RuleBase" id="RU364078"/>
    </source>
</evidence>
<dbReference type="InterPro" id="IPR036551">
    <property type="entry name" value="Flavin_trans-like"/>
</dbReference>
<keyword evidence="3 4" id="KW-0436">Ligase</keyword>
<dbReference type="PANTHER" id="PTHR14359:SF6">
    <property type="entry name" value="PHOSPHOPANTOTHENOYLCYSTEINE DECARBOXYLASE"/>
    <property type="match status" value="1"/>
</dbReference>
<feature type="binding site" evidence="3">
    <location>
        <position position="294"/>
    </location>
    <ligand>
        <name>CTP</name>
        <dbReference type="ChEBI" id="CHEBI:37563"/>
    </ligand>
</feature>
<dbReference type="Proteomes" id="UP000092482">
    <property type="component" value="Chromosome"/>
</dbReference>
<feature type="domain" description="DNA/pantothenate metabolism flavoprotein C-terminal" evidence="6">
    <location>
        <begin position="189"/>
        <end position="411"/>
    </location>
</feature>
<dbReference type="InterPro" id="IPR035929">
    <property type="entry name" value="CoaB-like_sf"/>
</dbReference>
<dbReference type="PATRIC" id="fig|1758689.4.peg.206"/>
<dbReference type="KEGG" id="serj:SGUI_0200"/>
<comment type="function">
    <text evidence="3">Catalyzes two sequential steps in the biosynthesis of coenzyme A. In the first step cysteine is conjugated to 4'-phosphopantothenate to form 4-phosphopantothenoylcysteine. In the second step the latter compound is decarboxylated to form 4'-phosphopantotheine.</text>
</comment>
<dbReference type="EC" id="6.3.2.5" evidence="3"/>
<keyword evidence="3" id="KW-0479">Metal-binding</keyword>
<gene>
    <name evidence="3" type="primary">coaBC</name>
    <name evidence="7" type="ORF">SGUI_0200</name>
</gene>
<dbReference type="Gene3D" id="3.40.50.1950">
    <property type="entry name" value="Flavin prenyltransferase-like"/>
    <property type="match status" value="1"/>
</dbReference>
<dbReference type="InterPro" id="IPR007085">
    <property type="entry name" value="DNA/pantothenate-metab_flavo_C"/>
</dbReference>
<dbReference type="GO" id="GO:0046872">
    <property type="term" value="F:metal ion binding"/>
    <property type="evidence" value="ECO:0007669"/>
    <property type="project" value="UniProtKB-KW"/>
</dbReference>
<dbReference type="GO" id="GO:0004633">
    <property type="term" value="F:phosphopantothenoylcysteine decarboxylase activity"/>
    <property type="evidence" value="ECO:0007669"/>
    <property type="project" value="UniProtKB-UniRule"/>
</dbReference>
<evidence type="ECO:0000259" key="5">
    <source>
        <dbReference type="Pfam" id="PF02441"/>
    </source>
</evidence>
<comment type="caution">
    <text evidence="3">Lacks conserved residue(s) required for the propagation of feature annotation.</text>
</comment>
<dbReference type="GO" id="GO:0004632">
    <property type="term" value="F:phosphopantothenate--cysteine ligase activity"/>
    <property type="evidence" value="ECO:0007669"/>
    <property type="project" value="UniProtKB-UniRule"/>
</dbReference>
<comment type="similarity">
    <text evidence="3 4">In the N-terminal section; belongs to the HFCD (homo-oligomeric flavin containing Cys decarboxylase) superfamily.</text>
</comment>
<comment type="pathway">
    <text evidence="3 4">Cofactor biosynthesis; coenzyme A biosynthesis; CoA from (R)-pantothenate: step 3/5.</text>
</comment>
<dbReference type="EC" id="4.1.1.36" evidence="3"/>
<dbReference type="NCBIfam" id="TIGR00521">
    <property type="entry name" value="coaBC_dfp"/>
    <property type="match status" value="1"/>
</dbReference>
<evidence type="ECO:0000259" key="6">
    <source>
        <dbReference type="Pfam" id="PF04127"/>
    </source>
</evidence>
<evidence type="ECO:0000256" key="3">
    <source>
        <dbReference type="HAMAP-Rule" id="MF_02225"/>
    </source>
</evidence>
<proteinExistence type="inferred from homology"/>
<dbReference type="Pfam" id="PF04127">
    <property type="entry name" value="DFP"/>
    <property type="match status" value="1"/>
</dbReference>
<dbReference type="GO" id="GO:0015937">
    <property type="term" value="P:coenzyme A biosynthetic process"/>
    <property type="evidence" value="ECO:0007669"/>
    <property type="project" value="UniProtKB-UniRule"/>
</dbReference>
<name>A0A1B1N841_9MICO</name>
<dbReference type="OrthoDB" id="9802554at2"/>
<dbReference type="UniPathway" id="UPA00241">
    <property type="reaction ID" value="UER00353"/>
</dbReference>
<keyword evidence="3" id="KW-0511">Multifunctional enzyme</keyword>
<feature type="binding site" evidence="3">
    <location>
        <position position="336"/>
    </location>
    <ligand>
        <name>CTP</name>
        <dbReference type="ChEBI" id="CHEBI:37563"/>
    </ligand>
</feature>
<sequence length="415" mass="42604">MRVVLGVSGGIAAYKACLVLRLLTEAGHEVTVVPTAAALRFVGAPTWEALSGRPVASDVWEDVPQVPHVRLGQQADLVLVAPATADLLARAAHGLADDLLTSTLLTARCPVVVAPAMHTEMWQHPATRANVALLRERGVHVVEPASGRLTGADTGPGRLPEPEDIVAAALGTVPQGSTHDAAGGATGDLSGRHVVVTAGGTREPLDPVRYLGNRSSGKQGYAVAAEAARRGARVSLVAANVALDTPPGCDLVPVETALELERAVTDLVDGGGVDAVVMAAAVADFRPARYAEAKIKKTHGDGDDSAPTIELVRNPDILAGLVAARGGATSPYLVGFAAETGDGTGDVLSLARAKLARKGCDLLVANEVGVGRTFGQDSTTAHLLRPGTEEIRTVGPGSKTLVAQAIWDHVAPSLR</sequence>
<dbReference type="GO" id="GO:0071513">
    <property type="term" value="C:phosphopantothenoylcysteine decarboxylase complex"/>
    <property type="evidence" value="ECO:0007669"/>
    <property type="project" value="TreeGrafter"/>
</dbReference>
<dbReference type="SUPFAM" id="SSF102645">
    <property type="entry name" value="CoaB-like"/>
    <property type="match status" value="1"/>
</dbReference>
<evidence type="ECO:0000313" key="8">
    <source>
        <dbReference type="Proteomes" id="UP000092482"/>
    </source>
</evidence>
<dbReference type="Pfam" id="PF02441">
    <property type="entry name" value="Flavoprotein"/>
    <property type="match status" value="1"/>
</dbReference>
<dbReference type="EMBL" id="CP014989">
    <property type="protein sequence ID" value="ANS77596.1"/>
    <property type="molecule type" value="Genomic_DNA"/>
</dbReference>
<comment type="similarity">
    <text evidence="3 4">In the C-terminal section; belongs to the PPC synthetase family.</text>
</comment>
<evidence type="ECO:0000256" key="1">
    <source>
        <dbReference type="ARBA" id="ARBA00022793"/>
    </source>
</evidence>
<protein>
    <recommendedName>
        <fullName evidence="3">Coenzyme A biosynthesis bifunctional protein CoaBC</fullName>
    </recommendedName>
    <alternativeName>
        <fullName evidence="3">DNA/pantothenate metabolism flavoprotein</fullName>
    </alternativeName>
    <alternativeName>
        <fullName evidence="3">Phosphopantothenoylcysteine synthetase/decarboxylase</fullName>
        <shortName evidence="3">PPCS-PPCDC</shortName>
    </alternativeName>
    <domain>
        <recommendedName>
            <fullName evidence="3">Phosphopantothenoylcysteine decarboxylase</fullName>
            <shortName evidence="3">PPC decarboxylase</shortName>
            <shortName evidence="3">PPC-DC</shortName>
            <ecNumber evidence="3">4.1.1.36</ecNumber>
        </recommendedName>
        <alternativeName>
            <fullName evidence="3">CoaC</fullName>
        </alternativeName>
    </domain>
    <domain>
        <recommendedName>
            <fullName evidence="3">Phosphopantothenate--cysteine ligase</fullName>
            <ecNumber evidence="3">6.3.2.5</ecNumber>
        </recommendedName>
        <alternativeName>
            <fullName evidence="3">CoaB</fullName>
        </alternativeName>
        <alternativeName>
            <fullName evidence="3">Phosphopantothenoylcysteine synthetase</fullName>
            <shortName evidence="3">PPC synthetase</shortName>
            <shortName evidence="3">PPC-S</shortName>
        </alternativeName>
    </domain>
</protein>
<comment type="function">
    <text evidence="4">Catalyzes two steps in the biosynthesis of coenzyme A. In the first step cysteine is conjugated to 4'-phosphopantothenate to form 4-phosphopantothenoylcysteine, in the latter compound is decarboxylated to form 4'-phosphopantotheine.</text>
</comment>
<reference evidence="7 8" key="1">
    <citation type="submission" date="2016-03" db="EMBL/GenBank/DDBJ databases">
        <title>Shallow-sea hydrothermal system.</title>
        <authorList>
            <person name="Tang K."/>
        </authorList>
    </citation>
    <scope>NUCLEOTIDE SEQUENCE [LARGE SCALE GENOMIC DNA]</scope>
    <source>
        <strain evidence="7 8">JLT9</strain>
    </source>
</reference>
<comment type="catalytic activity">
    <reaction evidence="3 4">
        <text>(R)-4'-phosphopantothenate + L-cysteine + CTP = N-[(R)-4-phosphopantothenoyl]-L-cysteine + CMP + diphosphate + H(+)</text>
        <dbReference type="Rhea" id="RHEA:19397"/>
        <dbReference type="ChEBI" id="CHEBI:10986"/>
        <dbReference type="ChEBI" id="CHEBI:15378"/>
        <dbReference type="ChEBI" id="CHEBI:33019"/>
        <dbReference type="ChEBI" id="CHEBI:35235"/>
        <dbReference type="ChEBI" id="CHEBI:37563"/>
        <dbReference type="ChEBI" id="CHEBI:59458"/>
        <dbReference type="ChEBI" id="CHEBI:60377"/>
        <dbReference type="EC" id="6.3.2.5"/>
    </reaction>
</comment>
<dbReference type="GO" id="GO:0010181">
    <property type="term" value="F:FMN binding"/>
    <property type="evidence" value="ECO:0007669"/>
    <property type="project" value="UniProtKB-UniRule"/>
</dbReference>
<keyword evidence="3 4" id="KW-0285">Flavoprotein</keyword>
<dbReference type="GO" id="GO:0015941">
    <property type="term" value="P:pantothenate catabolic process"/>
    <property type="evidence" value="ECO:0007669"/>
    <property type="project" value="InterPro"/>
</dbReference>
<dbReference type="AlphaFoldDB" id="A0A1B1N841"/>
<feature type="binding site" evidence="3">
    <location>
        <position position="284"/>
    </location>
    <ligand>
        <name>CTP</name>
        <dbReference type="ChEBI" id="CHEBI:37563"/>
    </ligand>
</feature>
<evidence type="ECO:0000313" key="7">
    <source>
        <dbReference type="EMBL" id="ANS77596.1"/>
    </source>
</evidence>
<feature type="region of interest" description="Phosphopantothenoylcysteine decarboxylase" evidence="3">
    <location>
        <begin position="1"/>
        <end position="193"/>
    </location>
</feature>
<feature type="binding site" evidence="3">
    <location>
        <begin position="315"/>
        <end position="318"/>
    </location>
    <ligand>
        <name>CTP</name>
        <dbReference type="ChEBI" id="CHEBI:37563"/>
    </ligand>
</feature>